<name>A0A4Y3PIV0_BREPA</name>
<dbReference type="RefSeq" id="WP_122963585.1">
    <property type="nucleotide sequence ID" value="NZ_BJMH01000009.1"/>
</dbReference>
<dbReference type="AlphaFoldDB" id="A0A4Y3PIV0"/>
<evidence type="ECO:0000313" key="2">
    <source>
        <dbReference type="Proteomes" id="UP000316882"/>
    </source>
</evidence>
<gene>
    <name evidence="1" type="ORF">BPA01_22950</name>
</gene>
<dbReference type="Proteomes" id="UP000316882">
    <property type="component" value="Unassembled WGS sequence"/>
</dbReference>
<protein>
    <submittedName>
        <fullName evidence="1">Uncharacterized protein</fullName>
    </submittedName>
</protein>
<keyword evidence="2" id="KW-1185">Reference proteome</keyword>
<sequence length="171" mass="19571">MPRQLLMAIAVSTFLALMLSMVPSALWRQADVPTFQTSHPVQLSERNVLDLFTLTPTHYKMKRIKWENPSVYVDLIVKPGEKVDESQVYRDFYGLTYGLLTHTDNVGQVYFRLLEESEQPKESRLLVAIQTTGANLKSLSKPAAEIADVDSFVKNTFPVRIDPYFYERISP</sequence>
<proteinExistence type="predicted"/>
<evidence type="ECO:0000313" key="1">
    <source>
        <dbReference type="EMBL" id="GEB32715.1"/>
    </source>
</evidence>
<comment type="caution">
    <text evidence="1">The sequence shown here is derived from an EMBL/GenBank/DDBJ whole genome shotgun (WGS) entry which is preliminary data.</text>
</comment>
<dbReference type="STRING" id="54914.AV540_05250"/>
<accession>A0A4Y3PIV0</accession>
<dbReference type="EMBL" id="BJMH01000009">
    <property type="protein sequence ID" value="GEB32715.1"/>
    <property type="molecule type" value="Genomic_DNA"/>
</dbReference>
<reference evidence="1 2" key="1">
    <citation type="submission" date="2019-06" db="EMBL/GenBank/DDBJ databases">
        <title>Whole genome shotgun sequence of Brevibacillus parabrevis NBRC 12334.</title>
        <authorList>
            <person name="Hosoyama A."/>
            <person name="Uohara A."/>
            <person name="Ohji S."/>
            <person name="Ichikawa N."/>
        </authorList>
    </citation>
    <scope>NUCLEOTIDE SEQUENCE [LARGE SCALE GENOMIC DNA]</scope>
    <source>
        <strain evidence="1 2">NBRC 12334</strain>
    </source>
</reference>
<organism evidence="1 2">
    <name type="scientific">Brevibacillus parabrevis</name>
    <dbReference type="NCBI Taxonomy" id="54914"/>
    <lineage>
        <taxon>Bacteria</taxon>
        <taxon>Bacillati</taxon>
        <taxon>Bacillota</taxon>
        <taxon>Bacilli</taxon>
        <taxon>Bacillales</taxon>
        <taxon>Paenibacillaceae</taxon>
        <taxon>Brevibacillus</taxon>
    </lineage>
</organism>